<name>A0A239DH83_9BACT</name>
<sequence>MKEGKKIHLLKKSILEGIESGIVADFDPQKHPDQLKPKG</sequence>
<reference evidence="2" key="1">
    <citation type="submission" date="2017-06" db="EMBL/GenBank/DDBJ databases">
        <authorList>
            <person name="Varghese N."/>
            <person name="Submissions S."/>
        </authorList>
    </citation>
    <scope>NUCLEOTIDE SEQUENCE [LARGE SCALE GENOMIC DNA]</scope>
    <source>
        <strain evidence="2">5C</strain>
    </source>
</reference>
<protein>
    <submittedName>
        <fullName evidence="1">Uncharacterized protein</fullName>
    </submittedName>
</protein>
<organism evidence="1 2">
    <name type="scientific">Belliella buryatensis</name>
    <dbReference type="NCBI Taxonomy" id="1500549"/>
    <lineage>
        <taxon>Bacteria</taxon>
        <taxon>Pseudomonadati</taxon>
        <taxon>Bacteroidota</taxon>
        <taxon>Cytophagia</taxon>
        <taxon>Cytophagales</taxon>
        <taxon>Cyclobacteriaceae</taxon>
        <taxon>Belliella</taxon>
    </lineage>
</organism>
<dbReference type="Proteomes" id="UP000198480">
    <property type="component" value="Unassembled WGS sequence"/>
</dbReference>
<gene>
    <name evidence="1" type="ORF">SAMN06295967_10757</name>
</gene>
<evidence type="ECO:0000313" key="2">
    <source>
        <dbReference type="Proteomes" id="UP000198480"/>
    </source>
</evidence>
<proteinExistence type="predicted"/>
<evidence type="ECO:0000313" key="1">
    <source>
        <dbReference type="EMBL" id="SNS31776.1"/>
    </source>
</evidence>
<dbReference type="AlphaFoldDB" id="A0A239DH83"/>
<keyword evidence="2" id="KW-1185">Reference proteome</keyword>
<dbReference type="EMBL" id="FZOK01000007">
    <property type="protein sequence ID" value="SNS31776.1"/>
    <property type="molecule type" value="Genomic_DNA"/>
</dbReference>
<accession>A0A239DH83</accession>